<dbReference type="Gene3D" id="2.40.10.270">
    <property type="entry name" value="Bacteriophage SPP1 head-tail adaptor protein"/>
    <property type="match status" value="1"/>
</dbReference>
<dbReference type="Pfam" id="PF05521">
    <property type="entry name" value="Phage_HCP"/>
    <property type="match status" value="1"/>
</dbReference>
<gene>
    <name evidence="1" type="ORF">PBAT_02185</name>
</gene>
<dbReference type="InterPro" id="IPR038666">
    <property type="entry name" value="SSP1_head-tail_sf"/>
</dbReference>
<dbReference type="AlphaFoldDB" id="A0A168R192"/>
<proteinExistence type="predicted"/>
<dbReference type="OrthoDB" id="9808209at2"/>
<dbReference type="EMBL" id="LVJI01000001">
    <property type="protein sequence ID" value="OAB48462.1"/>
    <property type="molecule type" value="Genomic_DNA"/>
</dbReference>
<evidence type="ECO:0000313" key="1">
    <source>
        <dbReference type="EMBL" id="OAB48462.1"/>
    </source>
</evidence>
<organism evidence="1 2">
    <name type="scientific">Paenibacillus antarcticus</name>
    <dbReference type="NCBI Taxonomy" id="253703"/>
    <lineage>
        <taxon>Bacteria</taxon>
        <taxon>Bacillati</taxon>
        <taxon>Bacillota</taxon>
        <taxon>Bacilli</taxon>
        <taxon>Bacillales</taxon>
        <taxon>Paenibacillaceae</taxon>
        <taxon>Paenibacillus</taxon>
    </lineage>
</organism>
<sequence>MQPHRYKPKLNAGKLNRRITIQKKGLSEDAAGYPITNPPWEEVATVWASREPLRGREFFEAAAAQAEKTVRYKIRYRAGITSDMRLLDLKDNRIYEITVPLDDVFDDRTETHLMAIEVTNG</sequence>
<protein>
    <recommendedName>
        <fullName evidence="3">Head-tail adaptor protein</fullName>
    </recommendedName>
</protein>
<accession>A0A168R192</accession>
<evidence type="ECO:0000313" key="2">
    <source>
        <dbReference type="Proteomes" id="UP000077355"/>
    </source>
</evidence>
<evidence type="ECO:0008006" key="3">
    <source>
        <dbReference type="Google" id="ProtNLM"/>
    </source>
</evidence>
<dbReference type="NCBIfam" id="TIGR01563">
    <property type="entry name" value="gp16_SPP1"/>
    <property type="match status" value="1"/>
</dbReference>
<comment type="caution">
    <text evidence="1">The sequence shown here is derived from an EMBL/GenBank/DDBJ whole genome shotgun (WGS) entry which is preliminary data.</text>
</comment>
<keyword evidence="2" id="KW-1185">Reference proteome</keyword>
<dbReference type="InterPro" id="IPR008767">
    <property type="entry name" value="Phage_SPP1_head-tail_adaptor"/>
</dbReference>
<dbReference type="Proteomes" id="UP000077355">
    <property type="component" value="Unassembled WGS sequence"/>
</dbReference>
<dbReference type="RefSeq" id="WP_084402765.1">
    <property type="nucleotide sequence ID" value="NZ_CP043611.1"/>
</dbReference>
<name>A0A168R192_9BACL</name>
<reference evidence="1 2" key="1">
    <citation type="submission" date="2016-03" db="EMBL/GenBank/DDBJ databases">
        <title>Draft genome sequence of Paenibacillus antarcticus CECT 5836.</title>
        <authorList>
            <person name="Shin S.-K."/>
            <person name="Yi H."/>
        </authorList>
    </citation>
    <scope>NUCLEOTIDE SEQUENCE [LARGE SCALE GENOMIC DNA]</scope>
    <source>
        <strain evidence="1 2">CECT 5836</strain>
    </source>
</reference>